<dbReference type="PANTHER" id="PTHR33619">
    <property type="entry name" value="POLYSACCHARIDE EXPORT PROTEIN GFCE-RELATED"/>
    <property type="match status" value="1"/>
</dbReference>
<evidence type="ECO:0000256" key="2">
    <source>
        <dbReference type="SAM" id="Phobius"/>
    </source>
</evidence>
<organism evidence="5 6">
    <name type="scientific">Pontibacter qinzhouensis</name>
    <dbReference type="NCBI Taxonomy" id="2603253"/>
    <lineage>
        <taxon>Bacteria</taxon>
        <taxon>Pseudomonadati</taxon>
        <taxon>Bacteroidota</taxon>
        <taxon>Cytophagia</taxon>
        <taxon>Cytophagales</taxon>
        <taxon>Hymenobacteraceae</taxon>
        <taxon>Pontibacter</taxon>
    </lineage>
</organism>
<dbReference type="PROSITE" id="PS51257">
    <property type="entry name" value="PROKAR_LIPOPROTEIN"/>
    <property type="match status" value="1"/>
</dbReference>
<sequence>MFKIEKTYPILSLICFFATLLMIGGCVPQRKIKLLQEEANVKDQAQADVLLKIIKLQPPVYTLKPGDVLSLQIRTTTPAENNFLAAPATTFGTERDPLLTGYTLDENGNLNLPVIGNVNLLNLSMQEARVRISSVLLPYFEYPTVNLRLLTFKYTIVGEVLRQGQFTSLQDNLNLMEALASAGGMTPFANRGQIRLIRQEGGEAKIYMLSLLEDDIIGMKNYYIQPNDMIVIDPLPARFFRENIVQNFTLMLSVVSSISLLVWRFTR</sequence>
<dbReference type="AlphaFoldDB" id="A0A5C8KAH9"/>
<keyword evidence="6" id="KW-1185">Reference proteome</keyword>
<evidence type="ECO:0000313" key="5">
    <source>
        <dbReference type="EMBL" id="TXK46951.1"/>
    </source>
</evidence>
<dbReference type="InterPro" id="IPR019554">
    <property type="entry name" value="Soluble_ligand-bd"/>
</dbReference>
<dbReference type="InterPro" id="IPR003715">
    <property type="entry name" value="Poly_export_N"/>
</dbReference>
<dbReference type="Gene3D" id="3.10.560.10">
    <property type="entry name" value="Outer membrane lipoprotein wza domain like"/>
    <property type="match status" value="1"/>
</dbReference>
<dbReference type="GO" id="GO:0015159">
    <property type="term" value="F:polysaccharide transmembrane transporter activity"/>
    <property type="evidence" value="ECO:0007669"/>
    <property type="project" value="InterPro"/>
</dbReference>
<accession>A0A5C8KAH9</accession>
<dbReference type="Pfam" id="PF02563">
    <property type="entry name" value="Poly_export"/>
    <property type="match status" value="1"/>
</dbReference>
<gene>
    <name evidence="5" type="ORF">FVR03_10040</name>
</gene>
<dbReference type="Gene3D" id="3.30.1950.10">
    <property type="entry name" value="wza like domain"/>
    <property type="match status" value="1"/>
</dbReference>
<evidence type="ECO:0000259" key="4">
    <source>
        <dbReference type="Pfam" id="PF10531"/>
    </source>
</evidence>
<keyword evidence="2" id="KW-0472">Membrane</keyword>
<name>A0A5C8KAH9_9BACT</name>
<reference evidence="5 6" key="1">
    <citation type="submission" date="2019-08" db="EMBL/GenBank/DDBJ databases">
        <authorList>
            <person name="Shi S."/>
        </authorList>
    </citation>
    <scope>NUCLEOTIDE SEQUENCE [LARGE SCALE GENOMIC DNA]</scope>
    <source>
        <strain evidence="5 6">GY10130</strain>
    </source>
</reference>
<dbReference type="Pfam" id="PF10531">
    <property type="entry name" value="SLBB"/>
    <property type="match status" value="1"/>
</dbReference>
<proteinExistence type="predicted"/>
<comment type="caution">
    <text evidence="5">The sequence shown here is derived from an EMBL/GenBank/DDBJ whole genome shotgun (WGS) entry which is preliminary data.</text>
</comment>
<dbReference type="Proteomes" id="UP000321926">
    <property type="component" value="Unassembled WGS sequence"/>
</dbReference>
<protein>
    <submittedName>
        <fullName evidence="5">Uncharacterized protein</fullName>
    </submittedName>
</protein>
<feature type="transmembrane region" description="Helical" evidence="2">
    <location>
        <begin position="244"/>
        <end position="263"/>
    </location>
</feature>
<feature type="domain" description="Soluble ligand binding" evidence="4">
    <location>
        <begin position="154"/>
        <end position="204"/>
    </location>
</feature>
<dbReference type="PANTHER" id="PTHR33619:SF3">
    <property type="entry name" value="POLYSACCHARIDE EXPORT PROTEIN GFCE-RELATED"/>
    <property type="match status" value="1"/>
</dbReference>
<keyword evidence="2" id="KW-0812">Transmembrane</keyword>
<dbReference type="RefSeq" id="WP_147921615.1">
    <property type="nucleotide sequence ID" value="NZ_VRTY01000031.1"/>
</dbReference>
<dbReference type="EMBL" id="VRTY01000031">
    <property type="protein sequence ID" value="TXK46951.1"/>
    <property type="molecule type" value="Genomic_DNA"/>
</dbReference>
<keyword evidence="1" id="KW-0732">Signal</keyword>
<evidence type="ECO:0000313" key="6">
    <source>
        <dbReference type="Proteomes" id="UP000321926"/>
    </source>
</evidence>
<dbReference type="OrthoDB" id="662756at2"/>
<keyword evidence="2" id="KW-1133">Transmembrane helix</keyword>
<evidence type="ECO:0000259" key="3">
    <source>
        <dbReference type="Pfam" id="PF02563"/>
    </source>
</evidence>
<feature type="domain" description="Polysaccharide export protein N-terminal" evidence="3">
    <location>
        <begin position="57"/>
        <end position="149"/>
    </location>
</feature>
<dbReference type="InterPro" id="IPR049712">
    <property type="entry name" value="Poly_export"/>
</dbReference>
<evidence type="ECO:0000256" key="1">
    <source>
        <dbReference type="ARBA" id="ARBA00022729"/>
    </source>
</evidence>